<dbReference type="InterPro" id="IPR045338">
    <property type="entry name" value="DUF6535"/>
</dbReference>
<evidence type="ECO:0000256" key="1">
    <source>
        <dbReference type="SAM" id="MobiDB-lite"/>
    </source>
</evidence>
<feature type="region of interest" description="Disordered" evidence="1">
    <location>
        <begin position="1"/>
        <end position="46"/>
    </location>
</feature>
<dbReference type="AlphaFoldDB" id="M2PGW2"/>
<name>M2PGW2_CERS8</name>
<keyword evidence="2" id="KW-1133">Transmembrane helix</keyword>
<accession>M2PGW2</accession>
<dbReference type="Proteomes" id="UP000016930">
    <property type="component" value="Unassembled WGS sequence"/>
</dbReference>
<dbReference type="STRING" id="914234.M2PGW2"/>
<dbReference type="Pfam" id="PF20153">
    <property type="entry name" value="DUF6535"/>
    <property type="match status" value="1"/>
</dbReference>
<evidence type="ECO:0000256" key="2">
    <source>
        <dbReference type="SAM" id="Phobius"/>
    </source>
</evidence>
<gene>
    <name evidence="4" type="ORF">CERSUDRAFT_116081</name>
</gene>
<dbReference type="EMBL" id="KB445800">
    <property type="protein sequence ID" value="EMD35279.1"/>
    <property type="molecule type" value="Genomic_DNA"/>
</dbReference>
<feature type="domain" description="DUF6535" evidence="3">
    <location>
        <begin position="48"/>
        <end position="225"/>
    </location>
</feature>
<evidence type="ECO:0000259" key="3">
    <source>
        <dbReference type="Pfam" id="PF20153"/>
    </source>
</evidence>
<reference evidence="4 5" key="1">
    <citation type="journal article" date="2012" name="Proc. Natl. Acad. Sci. U.S.A.">
        <title>Comparative genomics of Ceriporiopsis subvermispora and Phanerochaete chrysosporium provide insight into selective ligninolysis.</title>
        <authorList>
            <person name="Fernandez-Fueyo E."/>
            <person name="Ruiz-Duenas F.J."/>
            <person name="Ferreira P."/>
            <person name="Floudas D."/>
            <person name="Hibbett D.S."/>
            <person name="Canessa P."/>
            <person name="Larrondo L.F."/>
            <person name="James T.Y."/>
            <person name="Seelenfreund D."/>
            <person name="Lobos S."/>
            <person name="Polanco R."/>
            <person name="Tello M."/>
            <person name="Honda Y."/>
            <person name="Watanabe T."/>
            <person name="Watanabe T."/>
            <person name="Ryu J.S."/>
            <person name="Kubicek C.P."/>
            <person name="Schmoll M."/>
            <person name="Gaskell J."/>
            <person name="Hammel K.E."/>
            <person name="St John F.J."/>
            <person name="Vanden Wymelenberg A."/>
            <person name="Sabat G."/>
            <person name="Splinter BonDurant S."/>
            <person name="Syed K."/>
            <person name="Yadav J.S."/>
            <person name="Doddapaneni H."/>
            <person name="Subramanian V."/>
            <person name="Lavin J.L."/>
            <person name="Oguiza J.A."/>
            <person name="Perez G."/>
            <person name="Pisabarro A.G."/>
            <person name="Ramirez L."/>
            <person name="Santoyo F."/>
            <person name="Master E."/>
            <person name="Coutinho P.M."/>
            <person name="Henrissat B."/>
            <person name="Lombard V."/>
            <person name="Magnuson J.K."/>
            <person name="Kuees U."/>
            <person name="Hori C."/>
            <person name="Igarashi K."/>
            <person name="Samejima M."/>
            <person name="Held B.W."/>
            <person name="Barry K.W."/>
            <person name="LaButti K.M."/>
            <person name="Lapidus A."/>
            <person name="Lindquist E.A."/>
            <person name="Lucas S.M."/>
            <person name="Riley R."/>
            <person name="Salamov A.A."/>
            <person name="Hoffmeister D."/>
            <person name="Schwenk D."/>
            <person name="Hadar Y."/>
            <person name="Yarden O."/>
            <person name="de Vries R.P."/>
            <person name="Wiebenga A."/>
            <person name="Stenlid J."/>
            <person name="Eastwood D."/>
            <person name="Grigoriev I.V."/>
            <person name="Berka R.M."/>
            <person name="Blanchette R.A."/>
            <person name="Kersten P."/>
            <person name="Martinez A.T."/>
            <person name="Vicuna R."/>
            <person name="Cullen D."/>
        </authorList>
    </citation>
    <scope>NUCLEOTIDE SEQUENCE [LARGE SCALE GENOMIC DNA]</scope>
    <source>
        <strain evidence="4 5">B</strain>
    </source>
</reference>
<keyword evidence="2" id="KW-0812">Transmembrane</keyword>
<proteinExistence type="predicted"/>
<feature type="transmembrane region" description="Helical" evidence="2">
    <location>
        <begin position="139"/>
        <end position="162"/>
    </location>
</feature>
<protein>
    <recommendedName>
        <fullName evidence="3">DUF6535 domain-containing protein</fullName>
    </recommendedName>
</protein>
<feature type="transmembrane region" description="Helical" evidence="2">
    <location>
        <begin position="230"/>
        <end position="254"/>
    </location>
</feature>
<dbReference type="OrthoDB" id="3219854at2759"/>
<sequence length="633" mass="71257">MARSDTSDHTFPETTDESHGSEARKGGEKSEARNNEEKSFEEKTDETWQTFAKKLRKQDRETAKMWKEEIDTLMNFAGLYSVILAAFNIELYKRLVPDEPTSDTSTLALIHLISAANNLSLPSTLATSSSPAGPSAAAVWINALMFSSLVLGLTSAFVGLIIREWLNFFLSPHSGEGERSTYIHCLRWDRGVIKWHVPGILSTLSILLQIALALFLSGLLLFLWTVEKKVAIVTTSIVCALGAFWLFTTVAPAFSNWCPYKSPQALAFVWFLHWVQSCVETFLGHTRDWNNMAGFQSSARYEDPNAVTSLRKFDGDWGSIERYTFNSMLDGDHKHRGTLRWIRDNVFALGHKLLMDDSLFSRFIEYCLQDTIADPILNDGSSVDGIQDTWLPDEFRPQPRTTAAEYNSRIETVRSVSILRRLHAIILHGDPLSHAARNGIANSAVLIMDNLPLDFVDDELEPQVKEHIQFLSPHICAGGRLCTVSLLRYLGQKSKLNPQTTEGSISAFVDGIVHYAYSSRIWAQEELQIDDTVSRNYAVAVLEHIHNKILDRKLTPPVKIGPTKHHRLYNACCLAMLLVMSIGPHQCKPMLPVFIGHLKYYYDREHGKPADASVVTWLECGYEVIEKRNVAAN</sequence>
<keyword evidence="2" id="KW-0472">Membrane</keyword>
<keyword evidence="5" id="KW-1185">Reference proteome</keyword>
<feature type="transmembrane region" description="Helical" evidence="2">
    <location>
        <begin position="200"/>
        <end position="223"/>
    </location>
</feature>
<dbReference type="HOGENOM" id="CLU_430196_0_0_1"/>
<organism evidence="4 5">
    <name type="scientific">Ceriporiopsis subvermispora (strain B)</name>
    <name type="common">White-rot fungus</name>
    <name type="synonym">Gelatoporia subvermispora</name>
    <dbReference type="NCBI Taxonomy" id="914234"/>
    <lineage>
        <taxon>Eukaryota</taxon>
        <taxon>Fungi</taxon>
        <taxon>Dikarya</taxon>
        <taxon>Basidiomycota</taxon>
        <taxon>Agaricomycotina</taxon>
        <taxon>Agaricomycetes</taxon>
        <taxon>Polyporales</taxon>
        <taxon>Gelatoporiaceae</taxon>
        <taxon>Gelatoporia</taxon>
    </lineage>
</organism>
<evidence type="ECO:0000313" key="4">
    <source>
        <dbReference type="EMBL" id="EMD35279.1"/>
    </source>
</evidence>
<evidence type="ECO:0000313" key="5">
    <source>
        <dbReference type="Proteomes" id="UP000016930"/>
    </source>
</evidence>